<dbReference type="Gene3D" id="3.40.50.1110">
    <property type="entry name" value="SGNH hydrolase"/>
    <property type="match status" value="1"/>
</dbReference>
<dbReference type="OrthoDB" id="252349at2"/>
<protein>
    <submittedName>
        <fullName evidence="3">GDSL family lipase</fullName>
    </submittedName>
</protein>
<dbReference type="InterPro" id="IPR013830">
    <property type="entry name" value="SGNH_hydro"/>
</dbReference>
<feature type="chain" id="PRO_5031558037" evidence="1">
    <location>
        <begin position="26"/>
        <end position="266"/>
    </location>
</feature>
<accession>A0A7X2S6M3</accession>
<dbReference type="InterPro" id="IPR036514">
    <property type="entry name" value="SGNH_hydro_sf"/>
</dbReference>
<proteinExistence type="predicted"/>
<dbReference type="Pfam" id="PF13472">
    <property type="entry name" value="Lipase_GDSL_2"/>
    <property type="match status" value="1"/>
</dbReference>
<organism evidence="3 4">
    <name type="scientific">Metabacillus mangrovi</name>
    <dbReference type="NCBI Taxonomy" id="1491830"/>
    <lineage>
        <taxon>Bacteria</taxon>
        <taxon>Bacillati</taxon>
        <taxon>Bacillota</taxon>
        <taxon>Bacilli</taxon>
        <taxon>Bacillales</taxon>
        <taxon>Bacillaceae</taxon>
        <taxon>Metabacillus</taxon>
    </lineage>
</organism>
<evidence type="ECO:0000256" key="1">
    <source>
        <dbReference type="SAM" id="SignalP"/>
    </source>
</evidence>
<keyword evidence="4" id="KW-1185">Reference proteome</keyword>
<dbReference type="InterPro" id="IPR051532">
    <property type="entry name" value="Ester_Hydrolysis_Enzymes"/>
</dbReference>
<comment type="caution">
    <text evidence="3">The sequence shown here is derived from an EMBL/GenBank/DDBJ whole genome shotgun (WGS) entry which is preliminary data.</text>
</comment>
<dbReference type="PANTHER" id="PTHR30383">
    <property type="entry name" value="THIOESTERASE 1/PROTEASE 1/LYSOPHOSPHOLIPASE L1"/>
    <property type="match status" value="1"/>
</dbReference>
<dbReference type="SUPFAM" id="SSF52266">
    <property type="entry name" value="SGNH hydrolase"/>
    <property type="match status" value="1"/>
</dbReference>
<dbReference type="Proteomes" id="UP000434639">
    <property type="component" value="Unassembled WGS sequence"/>
</dbReference>
<dbReference type="AlphaFoldDB" id="A0A7X2S6M3"/>
<evidence type="ECO:0000313" key="3">
    <source>
        <dbReference type="EMBL" id="MTH54634.1"/>
    </source>
</evidence>
<dbReference type="EMBL" id="WMIB01000016">
    <property type="protein sequence ID" value="MTH54634.1"/>
    <property type="molecule type" value="Genomic_DNA"/>
</dbReference>
<dbReference type="RefSeq" id="WP_155113144.1">
    <property type="nucleotide sequence ID" value="NZ_WMIB01000016.1"/>
</dbReference>
<name>A0A7X2S6M3_9BACI</name>
<keyword evidence="1" id="KW-0732">Signal</keyword>
<sequence length="266" mass="29084">MRSVKIITVLSLAACLLWAGSLVYAVNSQLFGGEGPPPVKPPAGDIAEPLSKEGEYKVVGLGDSLTKGIGDEDGKGYAGYALDELKKKTEQEIQFTNLAVGGFTSAQLEEQLQQPEIRRQVSQADSIIMTIGGNDLFAGGEVMNNLSADAVKETRTGFLSRLGNIFKQIQAVNPEAQVFYVGLYNPFNDLSSSKVTSGIVREWNFFAAEEAAKYKNTVSVPTYDLFEQNVNDYLYDDKFHPNAEGYKLIGERLSSLITFSREGDQQ</sequence>
<feature type="signal peptide" evidence="1">
    <location>
        <begin position="1"/>
        <end position="25"/>
    </location>
</feature>
<dbReference type="CDD" id="cd04506">
    <property type="entry name" value="SGNH_hydrolase_YpmR_like"/>
    <property type="match status" value="1"/>
</dbReference>
<gene>
    <name evidence="3" type="ORF">GKZ89_14615</name>
</gene>
<feature type="domain" description="SGNH hydrolase-type esterase" evidence="2">
    <location>
        <begin position="61"/>
        <end position="248"/>
    </location>
</feature>
<dbReference type="PANTHER" id="PTHR30383:SF27">
    <property type="entry name" value="SPORE GERMINATION LIPASE LIPC"/>
    <property type="match status" value="1"/>
</dbReference>
<dbReference type="GO" id="GO:0004622">
    <property type="term" value="F:phosphatidylcholine lysophospholipase activity"/>
    <property type="evidence" value="ECO:0007669"/>
    <property type="project" value="TreeGrafter"/>
</dbReference>
<evidence type="ECO:0000313" key="4">
    <source>
        <dbReference type="Proteomes" id="UP000434639"/>
    </source>
</evidence>
<reference evidence="3 4" key="1">
    <citation type="journal article" date="2017" name="Int. J. Syst. Evol. Microbiol.">
        <title>Bacillus mangrovi sp. nov., isolated from a sediment sample from a mangrove forest.</title>
        <authorList>
            <person name="Gupta V."/>
            <person name="Singh P.K."/>
            <person name="Korpole S."/>
            <person name="Tanuku N.R.S."/>
            <person name="Pinnaka A.K."/>
        </authorList>
    </citation>
    <scope>NUCLEOTIDE SEQUENCE [LARGE SCALE GENOMIC DNA]</scope>
    <source>
        <strain evidence="3 4">KCTC 33872</strain>
    </source>
</reference>
<evidence type="ECO:0000259" key="2">
    <source>
        <dbReference type="Pfam" id="PF13472"/>
    </source>
</evidence>